<dbReference type="Gene3D" id="3.90.470.10">
    <property type="entry name" value="Ribosomal protein L22/L17"/>
    <property type="match status" value="1"/>
</dbReference>
<organism evidence="12">
    <name type="scientific">Selaginella erythropus</name>
    <dbReference type="NCBI Taxonomy" id="137146"/>
    <lineage>
        <taxon>Eukaryota</taxon>
        <taxon>Viridiplantae</taxon>
        <taxon>Streptophyta</taxon>
        <taxon>Embryophyta</taxon>
        <taxon>Tracheophyta</taxon>
        <taxon>Lycopodiopsida</taxon>
        <taxon>Selaginellales</taxon>
        <taxon>Selaginellaceae</taxon>
        <taxon>Selaginella</taxon>
    </lineage>
</organism>
<comment type="similarity">
    <text evidence="1 8 9">Belongs to the universal ribosomal protein uL22 family.</text>
</comment>
<comment type="subcellular location">
    <subcellularLocation>
        <location evidence="8 10">Plastid</location>
        <location evidence="8 10">Chloroplast</location>
    </subcellularLocation>
</comment>
<comment type="function">
    <text evidence="8 10">The globular domain of the protein is located near the polypeptide exit tunnel on the outside of the subunit, while an extended beta-hairpin is found that lines the wall of the exit tunnel in the center of the 70S ribosome.</text>
</comment>
<feature type="compositionally biased region" description="Polar residues" evidence="11">
    <location>
        <begin position="1"/>
        <end position="11"/>
    </location>
</feature>
<dbReference type="EMBL" id="MZ392854">
    <property type="protein sequence ID" value="UFP91598.1"/>
    <property type="molecule type" value="Genomic_DNA"/>
</dbReference>
<name>A0A8K1SQ31_9TRAC</name>
<dbReference type="Pfam" id="PF00237">
    <property type="entry name" value="Ribosomal_L22"/>
    <property type="match status" value="1"/>
</dbReference>
<keyword evidence="4 8" id="KW-0694">RNA-binding</keyword>
<dbReference type="InterPro" id="IPR005727">
    <property type="entry name" value="Ribosomal_uL22_bac/chlpt-type"/>
</dbReference>
<keyword evidence="2 12" id="KW-0934">Plastid</keyword>
<comment type="function">
    <text evidence="8 10">This protein binds specifically to 23S rRNA.</text>
</comment>
<proteinExistence type="inferred from homology"/>
<dbReference type="GO" id="GO:0006412">
    <property type="term" value="P:translation"/>
    <property type="evidence" value="ECO:0007669"/>
    <property type="project" value="UniProtKB-UniRule"/>
</dbReference>
<dbReference type="PANTHER" id="PTHR13501:SF10">
    <property type="entry name" value="LARGE RIBOSOMAL SUBUNIT PROTEIN UL22M"/>
    <property type="match status" value="1"/>
</dbReference>
<accession>A0A8K1SQ31</accession>
<dbReference type="InterPro" id="IPR001063">
    <property type="entry name" value="Ribosomal_uL22"/>
</dbReference>
<evidence type="ECO:0000256" key="3">
    <source>
        <dbReference type="ARBA" id="ARBA00022730"/>
    </source>
</evidence>
<evidence type="ECO:0000256" key="5">
    <source>
        <dbReference type="ARBA" id="ARBA00022980"/>
    </source>
</evidence>
<dbReference type="GO" id="GO:0003735">
    <property type="term" value="F:structural constituent of ribosome"/>
    <property type="evidence" value="ECO:0007669"/>
    <property type="project" value="InterPro"/>
</dbReference>
<gene>
    <name evidence="8 12" type="primary">rpl22</name>
</gene>
<reference evidence="12" key="1">
    <citation type="journal article" date="2021" name="Mitochondrial DNA Part B Resour">
        <title>The complete plastid genome of Selaginella erythropus (Selaginellaceae), a species with distinctive giant chloroplasts.</title>
        <authorList>
            <person name="Huang C.L."/>
            <person name="Liu J.W."/>
            <person name="Ho J.F."/>
            <person name="Sun Y.H."/>
            <person name="Wu C.S."/>
            <person name="Chesson P."/>
            <person name="Sheue C.R."/>
        </authorList>
    </citation>
    <scope>NUCLEOTIDE SEQUENCE</scope>
</reference>
<evidence type="ECO:0000313" key="12">
    <source>
        <dbReference type="EMBL" id="UFP91598.1"/>
    </source>
</evidence>
<dbReference type="GO" id="GO:0015934">
    <property type="term" value="C:large ribosomal subunit"/>
    <property type="evidence" value="ECO:0007669"/>
    <property type="project" value="InterPro"/>
</dbReference>
<comment type="subunit">
    <text evidence="8">Part of the 50S ribosomal subunit.</text>
</comment>
<dbReference type="SUPFAM" id="SSF54843">
    <property type="entry name" value="Ribosomal protein L22"/>
    <property type="match status" value="1"/>
</dbReference>
<evidence type="ECO:0000256" key="11">
    <source>
        <dbReference type="SAM" id="MobiDB-lite"/>
    </source>
</evidence>
<keyword evidence="5 8" id="KW-0689">Ribosomal protein</keyword>
<feature type="region of interest" description="Disordered" evidence="11">
    <location>
        <begin position="1"/>
        <end position="24"/>
    </location>
</feature>
<dbReference type="PANTHER" id="PTHR13501">
    <property type="entry name" value="CHLOROPLAST 50S RIBOSOMAL PROTEIN L22-RELATED"/>
    <property type="match status" value="1"/>
</dbReference>
<dbReference type="GO" id="GO:0009507">
    <property type="term" value="C:chloroplast"/>
    <property type="evidence" value="ECO:0007669"/>
    <property type="project" value="UniProtKB-SubCell"/>
</dbReference>
<evidence type="ECO:0000256" key="4">
    <source>
        <dbReference type="ARBA" id="ARBA00022884"/>
    </source>
</evidence>
<geneLocation type="chloroplast" evidence="12"/>
<evidence type="ECO:0000256" key="8">
    <source>
        <dbReference type="HAMAP-Rule" id="MF_01331"/>
    </source>
</evidence>
<dbReference type="CDD" id="cd00336">
    <property type="entry name" value="Ribosomal_L22"/>
    <property type="match status" value="1"/>
</dbReference>
<reference evidence="12" key="2">
    <citation type="submission" date="2021-06" db="EMBL/GenBank/DDBJ databases">
        <authorList>
            <person name="Sheue C.-R."/>
            <person name="Liu J.-W."/>
            <person name="Chesson P."/>
            <person name="Ho J.-F."/>
            <person name="Huang C.-L."/>
        </authorList>
    </citation>
    <scope>NUCLEOTIDE SEQUENCE</scope>
</reference>
<evidence type="ECO:0000256" key="7">
    <source>
        <dbReference type="ARBA" id="ARBA00035285"/>
    </source>
</evidence>
<dbReference type="InterPro" id="IPR047867">
    <property type="entry name" value="Ribosomal_uL22_bac/org-type"/>
</dbReference>
<dbReference type="HAMAP" id="MF_01331_B">
    <property type="entry name" value="Ribosomal_uL22_B"/>
    <property type="match status" value="1"/>
</dbReference>
<dbReference type="GO" id="GO:0019843">
    <property type="term" value="F:rRNA binding"/>
    <property type="evidence" value="ECO:0007669"/>
    <property type="project" value="UniProtKB-UniRule"/>
</dbReference>
<dbReference type="AlphaFoldDB" id="A0A8K1SQ31"/>
<sequence>MRNEGLSSSSPEVRAPAKHISISAGKTRRVVDQIRYRPHEQAPMISEFMPYRACDPVLRLIPSAAANASRLGLSKAEPFVGGTEAGKGTSYKRLRPRAQGRAYPMRKHTCNATIVVRHAHV</sequence>
<dbReference type="InterPro" id="IPR036394">
    <property type="entry name" value="Ribosomal_uL22_sf"/>
</dbReference>
<evidence type="ECO:0000256" key="6">
    <source>
        <dbReference type="ARBA" id="ARBA00023274"/>
    </source>
</evidence>
<protein>
    <recommendedName>
        <fullName evidence="7 8">Large ribosomal subunit protein uL22c</fullName>
    </recommendedName>
</protein>
<evidence type="ECO:0000256" key="1">
    <source>
        <dbReference type="ARBA" id="ARBA00009451"/>
    </source>
</evidence>
<evidence type="ECO:0000256" key="2">
    <source>
        <dbReference type="ARBA" id="ARBA00022640"/>
    </source>
</evidence>
<evidence type="ECO:0000256" key="10">
    <source>
        <dbReference type="RuleBase" id="RU004009"/>
    </source>
</evidence>
<evidence type="ECO:0000256" key="9">
    <source>
        <dbReference type="RuleBase" id="RU004005"/>
    </source>
</evidence>
<keyword evidence="6 8" id="KW-0687">Ribonucleoprotein</keyword>
<keyword evidence="12" id="KW-0150">Chloroplast</keyword>
<keyword evidence="3 8" id="KW-0699">rRNA-binding</keyword>